<evidence type="ECO:0000313" key="2">
    <source>
        <dbReference type="EMBL" id="PTA50723.1"/>
    </source>
</evidence>
<comment type="caution">
    <text evidence="2">The sequence shown here is derived from an EMBL/GenBank/DDBJ whole genome shotgun (WGS) entry which is preliminary data.</text>
</comment>
<keyword evidence="1" id="KW-0812">Transmembrane</keyword>
<proteinExistence type="predicted"/>
<dbReference type="RefSeq" id="WP_107883287.1">
    <property type="nucleotide sequence ID" value="NZ_PYSG01000002.1"/>
</dbReference>
<evidence type="ECO:0008006" key="4">
    <source>
        <dbReference type="Google" id="ProtNLM"/>
    </source>
</evidence>
<gene>
    <name evidence="2" type="ORF">C9I43_09520</name>
</gene>
<feature type="transmembrane region" description="Helical" evidence="1">
    <location>
        <begin position="206"/>
        <end position="223"/>
    </location>
</feature>
<sequence length="415" mass="47168">MIFPRFTLNISQDGFLFKSLLLISTFLYLFQLKFLSFEWMPTTRFVFLLCTFTVGFKLLYFFKKEIENNIIFYLIQCSVFLYIISQIILLPTDFGMLSKIIVFLVFTLYMAAAASIFFFDVRHFLKILTICCSIQAVMVFVSFLVPEYRDWLSSIMVEGGNIPFSDPFRVPGFSTGSGASLALTISAGVFSSMALYWWSEKLKPKLLYLLLSISMSVSCIFVGKLGLFLSLFYVLTFFVLSFNNLKHTGFIFFVTVFILFLIYLSLDVDLDAIAYPLQRSFSIFLNGEDSSVGALGEMPIPPLDITTIIGTGLASTPNGLNASGSDIGYIQTYFGFGLIISIFFYASFFFYLVFNILKLPKSKNKLLCLIFFAPLFIIELKEPFVTKITHPLILLILIFLSQKELGRKNAQGRLK</sequence>
<evidence type="ECO:0000256" key="1">
    <source>
        <dbReference type="SAM" id="Phobius"/>
    </source>
</evidence>
<organism evidence="2 3">
    <name type="scientific">Shewanella morhuae</name>
    <dbReference type="NCBI Taxonomy" id="365591"/>
    <lineage>
        <taxon>Bacteria</taxon>
        <taxon>Pseudomonadati</taxon>
        <taxon>Pseudomonadota</taxon>
        <taxon>Gammaproteobacteria</taxon>
        <taxon>Alteromonadales</taxon>
        <taxon>Shewanellaceae</taxon>
        <taxon>Shewanella</taxon>
    </lineage>
</organism>
<accession>A0ABX5HV14</accession>
<dbReference type="EMBL" id="PYSG01000002">
    <property type="protein sequence ID" value="PTA50723.1"/>
    <property type="molecule type" value="Genomic_DNA"/>
</dbReference>
<protein>
    <recommendedName>
        <fullName evidence="4">Lipid A core - O-antigen ligase and related enzymes</fullName>
    </recommendedName>
</protein>
<keyword evidence="1" id="KW-0472">Membrane</keyword>
<keyword evidence="3" id="KW-1185">Reference proteome</keyword>
<feature type="transmembrane region" description="Helical" evidence="1">
    <location>
        <begin position="15"/>
        <end position="32"/>
    </location>
</feature>
<name>A0ABX5HV14_9GAMM</name>
<feature type="transmembrane region" description="Helical" evidence="1">
    <location>
        <begin position="250"/>
        <end position="266"/>
    </location>
</feature>
<feature type="transmembrane region" description="Helical" evidence="1">
    <location>
        <begin position="70"/>
        <end position="90"/>
    </location>
</feature>
<feature type="transmembrane region" description="Helical" evidence="1">
    <location>
        <begin position="96"/>
        <end position="119"/>
    </location>
</feature>
<dbReference type="Proteomes" id="UP000240506">
    <property type="component" value="Unassembled WGS sequence"/>
</dbReference>
<feature type="transmembrane region" description="Helical" evidence="1">
    <location>
        <begin position="388"/>
        <end position="405"/>
    </location>
</feature>
<feature type="transmembrane region" description="Helical" evidence="1">
    <location>
        <begin position="333"/>
        <end position="354"/>
    </location>
</feature>
<evidence type="ECO:0000313" key="3">
    <source>
        <dbReference type="Proteomes" id="UP000240506"/>
    </source>
</evidence>
<reference evidence="2 3" key="1">
    <citation type="submission" date="2018-04" db="EMBL/GenBank/DDBJ databases">
        <title>Genomic sequence of a freshwater isolate of Shewanella morhuae.</title>
        <authorList>
            <person name="Castillo D.E."/>
            <person name="Gram L."/>
        </authorList>
    </citation>
    <scope>NUCLEOTIDE SEQUENCE [LARGE SCALE GENOMIC DNA]</scope>
    <source>
        <strain evidence="2 3">CW7</strain>
    </source>
</reference>
<feature type="transmembrane region" description="Helical" evidence="1">
    <location>
        <begin position="124"/>
        <end position="145"/>
    </location>
</feature>
<feature type="transmembrane region" description="Helical" evidence="1">
    <location>
        <begin position="44"/>
        <end position="63"/>
    </location>
</feature>
<keyword evidence="1" id="KW-1133">Transmembrane helix</keyword>
<feature type="transmembrane region" description="Helical" evidence="1">
    <location>
        <begin position="179"/>
        <end position="199"/>
    </location>
</feature>